<keyword evidence="8" id="KW-0720">Serine protease</keyword>
<dbReference type="InterPro" id="IPR009003">
    <property type="entry name" value="Peptidase_S1_PA"/>
</dbReference>
<evidence type="ECO:0000256" key="4">
    <source>
        <dbReference type="ARBA" id="ARBA00022729"/>
    </source>
</evidence>
<comment type="similarity">
    <text evidence="2">Belongs to the peptidase S1C family.</text>
</comment>
<dbReference type="NCBIfam" id="TIGR02037">
    <property type="entry name" value="degP_htrA_DO"/>
    <property type="match status" value="1"/>
</dbReference>
<dbReference type="InterPro" id="IPR001478">
    <property type="entry name" value="PDZ"/>
</dbReference>
<evidence type="ECO:0000256" key="1">
    <source>
        <dbReference type="ARBA" id="ARBA00004418"/>
    </source>
</evidence>
<dbReference type="GO" id="GO:0042597">
    <property type="term" value="C:periplasmic space"/>
    <property type="evidence" value="ECO:0007669"/>
    <property type="project" value="UniProtKB-SubCell"/>
</dbReference>
<dbReference type="InterPro" id="IPR036034">
    <property type="entry name" value="PDZ_sf"/>
</dbReference>
<evidence type="ECO:0000256" key="3">
    <source>
        <dbReference type="ARBA" id="ARBA00022670"/>
    </source>
</evidence>
<dbReference type="SMART" id="SM00228">
    <property type="entry name" value="PDZ"/>
    <property type="match status" value="2"/>
</dbReference>
<feature type="active site" description="Charge relay system" evidence="9">
    <location>
        <position position="228"/>
    </location>
</feature>
<dbReference type="SUPFAM" id="SSF50156">
    <property type="entry name" value="PDZ domain-like"/>
    <property type="match status" value="2"/>
</dbReference>
<comment type="subcellular location">
    <subcellularLocation>
        <location evidence="1">Periplasm</location>
    </subcellularLocation>
</comment>
<dbReference type="EMBL" id="DF952379">
    <property type="protein sequence ID" value="GAN45211.1"/>
    <property type="molecule type" value="Genomic_DNA"/>
</dbReference>
<keyword evidence="6" id="KW-0574">Periplasm</keyword>
<gene>
    <name evidence="12" type="ORF">MBSD_1756</name>
</gene>
<dbReference type="InterPro" id="IPR041489">
    <property type="entry name" value="PDZ_6"/>
</dbReference>
<evidence type="ECO:0000256" key="8">
    <source>
        <dbReference type="ARBA" id="ARBA00022825"/>
    </source>
</evidence>
<dbReference type="Pfam" id="PF17820">
    <property type="entry name" value="PDZ_6"/>
    <property type="match status" value="1"/>
</dbReference>
<feature type="active site" description="Charge relay system" evidence="9">
    <location>
        <position position="154"/>
    </location>
</feature>
<dbReference type="PRINTS" id="PR00834">
    <property type="entry name" value="PROTEASES2C"/>
</dbReference>
<dbReference type="FunFam" id="2.40.10.10:FF:000001">
    <property type="entry name" value="Periplasmic serine protease DegS"/>
    <property type="match status" value="1"/>
</dbReference>
<feature type="active site" description="Charge relay system" evidence="9">
    <location>
        <position position="124"/>
    </location>
</feature>
<dbReference type="Pfam" id="PF13365">
    <property type="entry name" value="Trypsin_2"/>
    <property type="match status" value="1"/>
</dbReference>
<evidence type="ECO:0000256" key="5">
    <source>
        <dbReference type="ARBA" id="ARBA00022737"/>
    </source>
</evidence>
<dbReference type="GO" id="GO:0006515">
    <property type="term" value="P:protein quality control for misfolded or incompletely synthesized proteins"/>
    <property type="evidence" value="ECO:0007669"/>
    <property type="project" value="TreeGrafter"/>
</dbReference>
<keyword evidence="4" id="KW-0732">Signal</keyword>
<dbReference type="Pfam" id="PF00595">
    <property type="entry name" value="PDZ"/>
    <property type="match status" value="1"/>
</dbReference>
<dbReference type="Gene3D" id="2.30.42.10">
    <property type="match status" value="2"/>
</dbReference>
<name>A0A0U1PAF0_9GAMM</name>
<keyword evidence="3" id="KW-0645">Protease</keyword>
<dbReference type="GO" id="GO:0004252">
    <property type="term" value="F:serine-type endopeptidase activity"/>
    <property type="evidence" value="ECO:0007669"/>
    <property type="project" value="InterPro"/>
</dbReference>
<dbReference type="InterPro" id="IPR011782">
    <property type="entry name" value="Pept_S1C_Do"/>
</dbReference>
<dbReference type="PANTHER" id="PTHR22939:SF129">
    <property type="entry name" value="SERINE PROTEASE HTRA2, MITOCHONDRIAL"/>
    <property type="match status" value="1"/>
</dbReference>
<feature type="binding site" evidence="10">
    <location>
        <position position="124"/>
    </location>
    <ligand>
        <name>substrate</name>
    </ligand>
</feature>
<evidence type="ECO:0000256" key="9">
    <source>
        <dbReference type="PIRSR" id="PIRSR611782-1"/>
    </source>
</evidence>
<evidence type="ECO:0000256" key="7">
    <source>
        <dbReference type="ARBA" id="ARBA00022801"/>
    </source>
</evidence>
<evidence type="ECO:0000256" key="6">
    <source>
        <dbReference type="ARBA" id="ARBA00022764"/>
    </source>
</evidence>
<keyword evidence="7" id="KW-0378">Hydrolase</keyword>
<feature type="domain" description="PDZ" evidence="11">
    <location>
        <begin position="371"/>
        <end position="464"/>
    </location>
</feature>
<evidence type="ECO:0000259" key="11">
    <source>
        <dbReference type="PROSITE" id="PS50106"/>
    </source>
</evidence>
<reference evidence="12" key="1">
    <citation type="submission" date="2015-03" db="EMBL/GenBank/DDBJ databases">
        <title>Draft genome sequence of Mizugakiibacter sediminis skMP5.</title>
        <authorList>
            <person name="Watanabe T."/>
            <person name="Kojima H."/>
            <person name="Fukui M."/>
        </authorList>
    </citation>
    <scope>NUCLEOTIDE SEQUENCE</scope>
    <source>
        <strain evidence="12">SkMP5</strain>
    </source>
</reference>
<evidence type="ECO:0000256" key="2">
    <source>
        <dbReference type="ARBA" id="ARBA00010541"/>
    </source>
</evidence>
<keyword evidence="5" id="KW-0677">Repeat</keyword>
<dbReference type="SUPFAM" id="SSF50494">
    <property type="entry name" value="Trypsin-like serine proteases"/>
    <property type="match status" value="1"/>
</dbReference>
<dbReference type="PANTHER" id="PTHR22939">
    <property type="entry name" value="SERINE PROTEASE FAMILY S1C HTRA-RELATED"/>
    <property type="match status" value="1"/>
</dbReference>
<accession>A0A0U1PAF0</accession>
<feature type="domain" description="PDZ" evidence="11">
    <location>
        <begin position="272"/>
        <end position="363"/>
    </location>
</feature>
<organism evidence="12">
    <name type="scientific">Mizugakiibacter sediminis</name>
    <dbReference type="NCBI Taxonomy" id="1475481"/>
    <lineage>
        <taxon>Bacteria</taxon>
        <taxon>Pseudomonadati</taxon>
        <taxon>Pseudomonadota</taxon>
        <taxon>Gammaproteobacteria</taxon>
        <taxon>Lysobacterales</taxon>
        <taxon>Rhodanobacteraceae</taxon>
        <taxon>Mizugakiibacter</taxon>
    </lineage>
</organism>
<evidence type="ECO:0000313" key="12">
    <source>
        <dbReference type="EMBL" id="GAN45211.1"/>
    </source>
</evidence>
<feature type="binding site" evidence="10">
    <location>
        <begin position="226"/>
        <end position="228"/>
    </location>
    <ligand>
        <name>substrate</name>
    </ligand>
</feature>
<sequence length="472" mass="48694">MSLRTTLGRLGIAALPLAGCLIALAVLPYGGHAEPPVSTAPAAPAAAPPASPLPSLAPMLTRVTPAVVNISSTTHVRVRDPFFDDPFFRRFFGVPDTPRERVEQSLGSGVIVDAGKGYVLTNNHVIAGADDITVTLQDGRNFKAKVVGADPDTDVAVVQIPAQNLRALPLADSSQLRVGDYVVAVGDPFGLGQTVTSGIVSALGRSGLGDNSYQNFIQTDASINPGNSGGALVNLRGELVGVNTMIYSPSGGNVGIGFAIPSNLAGEVMQQLVRYGTVKRGSLGIDTQALTPRIARALGVEASAGAVVTRVDEGSAGDRAGLKPGDVITAVDGHPVRTPQDLRNAEGLAPVGSVLKLGVLRDGTPLVVGAKVEPERLASADGGRIDPRLAGATLADIPQRLRQQGLYGVQVTALSADSRAAAAGLQQGDVVVGVNQRPLADLRALRDALGQHPRQLMLAVVRGDNLLYLLIE</sequence>
<dbReference type="AlphaFoldDB" id="A0A0U1PAF0"/>
<dbReference type="PROSITE" id="PS50106">
    <property type="entry name" value="PDZ"/>
    <property type="match status" value="2"/>
</dbReference>
<feature type="binding site" evidence="10">
    <location>
        <position position="154"/>
    </location>
    <ligand>
        <name>substrate</name>
    </ligand>
</feature>
<evidence type="ECO:0000256" key="10">
    <source>
        <dbReference type="PIRSR" id="PIRSR611782-2"/>
    </source>
</evidence>
<proteinExistence type="inferred from homology"/>
<dbReference type="HOGENOM" id="CLU_020120_1_0_6"/>
<dbReference type="Gene3D" id="2.40.10.120">
    <property type="match status" value="1"/>
</dbReference>
<dbReference type="InterPro" id="IPR001940">
    <property type="entry name" value="Peptidase_S1C"/>
</dbReference>
<protein>
    <submittedName>
        <fullName evidence="12">Heat-shock protein</fullName>
    </submittedName>
</protein>